<keyword evidence="6" id="KW-1185">Reference proteome</keyword>
<keyword evidence="3" id="KW-0378">Hydrolase</keyword>
<dbReference type="SUPFAM" id="SSF89550">
    <property type="entry name" value="PHP domain-like"/>
    <property type="match status" value="1"/>
</dbReference>
<dbReference type="InterPro" id="IPR016667">
    <property type="entry name" value="Caps_polysacc_synth_CpsB/CapC"/>
</dbReference>
<dbReference type="KEGG" id="png:PNIG_a2392"/>
<evidence type="ECO:0000256" key="3">
    <source>
        <dbReference type="ARBA" id="ARBA00022801"/>
    </source>
</evidence>
<comment type="catalytic activity">
    <reaction evidence="4">
        <text>O-phospho-L-tyrosyl-[protein] + H2O = L-tyrosyl-[protein] + phosphate</text>
        <dbReference type="Rhea" id="RHEA:10684"/>
        <dbReference type="Rhea" id="RHEA-COMP:10136"/>
        <dbReference type="Rhea" id="RHEA-COMP:20101"/>
        <dbReference type="ChEBI" id="CHEBI:15377"/>
        <dbReference type="ChEBI" id="CHEBI:43474"/>
        <dbReference type="ChEBI" id="CHEBI:46858"/>
        <dbReference type="ChEBI" id="CHEBI:61978"/>
        <dbReference type="EC" id="3.1.3.48"/>
    </reaction>
</comment>
<dbReference type="Proteomes" id="UP000198329">
    <property type="component" value="Chromosome I"/>
</dbReference>
<gene>
    <name evidence="5" type="ORF">PNIG_a2392</name>
</gene>
<reference evidence="5 6" key="1">
    <citation type="submission" date="2015-03" db="EMBL/GenBank/DDBJ databases">
        <authorList>
            <person name="Xie B.-B."/>
            <person name="Rong J.-C."/>
            <person name="Qin Q.-L."/>
            <person name="Zhang Y.-Z."/>
        </authorList>
    </citation>
    <scope>NUCLEOTIDE SEQUENCE [LARGE SCALE GENOMIC DNA]</scope>
    <source>
        <strain evidence="5 6">KMM 661</strain>
    </source>
</reference>
<dbReference type="GO" id="GO:0004725">
    <property type="term" value="F:protein tyrosine phosphatase activity"/>
    <property type="evidence" value="ECO:0007669"/>
    <property type="project" value="UniProtKB-EC"/>
</dbReference>
<dbReference type="Gene3D" id="3.20.20.140">
    <property type="entry name" value="Metal-dependent hydrolases"/>
    <property type="match status" value="1"/>
</dbReference>
<dbReference type="GeneID" id="300942049"/>
<dbReference type="PIRSF" id="PIRSF016557">
    <property type="entry name" value="Caps_synth_CpsB"/>
    <property type="match status" value="1"/>
</dbReference>
<dbReference type="PANTHER" id="PTHR39181">
    <property type="entry name" value="TYROSINE-PROTEIN PHOSPHATASE YWQE"/>
    <property type="match status" value="1"/>
</dbReference>
<dbReference type="GO" id="GO:0030145">
    <property type="term" value="F:manganese ion binding"/>
    <property type="evidence" value="ECO:0007669"/>
    <property type="project" value="InterPro"/>
</dbReference>
<dbReference type="EMBL" id="CP011036">
    <property type="protein sequence ID" value="ASM54414.1"/>
    <property type="molecule type" value="Genomic_DNA"/>
</dbReference>
<proteinExistence type="inferred from homology"/>
<protein>
    <recommendedName>
        <fullName evidence="2">protein-tyrosine-phosphatase</fullName>
        <ecNumber evidence="2">3.1.3.48</ecNumber>
    </recommendedName>
</protein>
<evidence type="ECO:0000256" key="1">
    <source>
        <dbReference type="ARBA" id="ARBA00005750"/>
    </source>
</evidence>
<evidence type="ECO:0000313" key="6">
    <source>
        <dbReference type="Proteomes" id="UP000198329"/>
    </source>
</evidence>
<name>A0AAC9UJG4_9GAMM</name>
<dbReference type="InterPro" id="IPR016195">
    <property type="entry name" value="Pol/histidinol_Pase-like"/>
</dbReference>
<accession>A0AAC9UJG4</accession>
<sequence>MIDIHSHILPGIDDGAKNLNESLALLKLAQSDGITHMVITPHIHIGRFDNSAVQLRRDLADLKEHAKQAQITIKLAVAAEVRLDIELMALVKANKLPFIGNLAGANYLLLELPHSHVPPGYDKFIGWLVKQNIKVIIPHPERNRDIQANPFYIEHLKQLGCEFQLTASSIEGGWGDKAKQISNDMLKGNLVNYVASDAHSVKRRPPILSKAKHIVSNLVGEDKAHMLFVTNPWRLTESLFCD</sequence>
<evidence type="ECO:0000256" key="4">
    <source>
        <dbReference type="ARBA" id="ARBA00051722"/>
    </source>
</evidence>
<organism evidence="5 6">
    <name type="scientific">Pseudoalteromonas nigrifaciens</name>
    <dbReference type="NCBI Taxonomy" id="28109"/>
    <lineage>
        <taxon>Bacteria</taxon>
        <taxon>Pseudomonadati</taxon>
        <taxon>Pseudomonadota</taxon>
        <taxon>Gammaproteobacteria</taxon>
        <taxon>Alteromonadales</taxon>
        <taxon>Pseudoalteromonadaceae</taxon>
        <taxon>Pseudoalteromonas</taxon>
    </lineage>
</organism>
<dbReference type="RefSeq" id="WP_089368427.1">
    <property type="nucleotide sequence ID" value="NZ_BJXZ01000064.1"/>
</dbReference>
<dbReference type="EC" id="3.1.3.48" evidence="2"/>
<dbReference type="PANTHER" id="PTHR39181:SF1">
    <property type="entry name" value="TYROSINE-PROTEIN PHOSPHATASE YWQE"/>
    <property type="match status" value="1"/>
</dbReference>
<dbReference type="AlphaFoldDB" id="A0AAC9UJG4"/>
<evidence type="ECO:0000256" key="2">
    <source>
        <dbReference type="ARBA" id="ARBA00013064"/>
    </source>
</evidence>
<evidence type="ECO:0000313" key="5">
    <source>
        <dbReference type="EMBL" id="ASM54414.1"/>
    </source>
</evidence>
<dbReference type="Pfam" id="PF19567">
    <property type="entry name" value="CpsB_CapC"/>
    <property type="match status" value="1"/>
</dbReference>
<comment type="similarity">
    <text evidence="1">Belongs to the metallo-dependent hydrolases superfamily. CpsB/CapC family.</text>
</comment>